<dbReference type="AlphaFoldDB" id="A0A1D1V4V7"/>
<gene>
    <name evidence="1" type="primary">RvY_07311-1</name>
    <name evidence="1" type="synonym">RvY_07311.1</name>
    <name evidence="1" type="ORF">RvY_07311</name>
</gene>
<dbReference type="EMBL" id="BDGG01000003">
    <property type="protein sequence ID" value="GAU95745.1"/>
    <property type="molecule type" value="Genomic_DNA"/>
</dbReference>
<evidence type="ECO:0000313" key="1">
    <source>
        <dbReference type="EMBL" id="GAU95745.1"/>
    </source>
</evidence>
<dbReference type="Proteomes" id="UP000186922">
    <property type="component" value="Unassembled WGS sequence"/>
</dbReference>
<comment type="caution">
    <text evidence="1">The sequence shown here is derived from an EMBL/GenBank/DDBJ whole genome shotgun (WGS) entry which is preliminary data.</text>
</comment>
<sequence>MHGGPPEPLRKWNVECMDGEAVSCYYMPTHDLDWEYYDSEHHFTVYCAEVYVMTGVSKKLNPWAREYRMEWIQCRRMGYGKPYNVQPPVV</sequence>
<reference evidence="1 2" key="1">
    <citation type="journal article" date="2016" name="Nat. Commun.">
        <title>Extremotolerant tardigrade genome and improved radiotolerance of human cultured cells by tardigrade-unique protein.</title>
        <authorList>
            <person name="Hashimoto T."/>
            <person name="Horikawa D.D."/>
            <person name="Saito Y."/>
            <person name="Kuwahara H."/>
            <person name="Kozuka-Hata H."/>
            <person name="Shin-I T."/>
            <person name="Minakuchi Y."/>
            <person name="Ohishi K."/>
            <person name="Motoyama A."/>
            <person name="Aizu T."/>
            <person name="Enomoto A."/>
            <person name="Kondo K."/>
            <person name="Tanaka S."/>
            <person name="Hara Y."/>
            <person name="Koshikawa S."/>
            <person name="Sagara H."/>
            <person name="Miura T."/>
            <person name="Yokobori S."/>
            <person name="Miyagawa K."/>
            <person name="Suzuki Y."/>
            <person name="Kubo T."/>
            <person name="Oyama M."/>
            <person name="Kohara Y."/>
            <person name="Fujiyama A."/>
            <person name="Arakawa K."/>
            <person name="Katayama T."/>
            <person name="Toyoda A."/>
            <person name="Kunieda T."/>
        </authorList>
    </citation>
    <scope>NUCLEOTIDE SEQUENCE [LARGE SCALE GENOMIC DNA]</scope>
    <source>
        <strain evidence="1 2">YOKOZUNA-1</strain>
    </source>
</reference>
<protein>
    <submittedName>
        <fullName evidence="1">Uncharacterized protein</fullName>
    </submittedName>
</protein>
<organism evidence="1 2">
    <name type="scientific">Ramazzottius varieornatus</name>
    <name type="common">Water bear</name>
    <name type="synonym">Tardigrade</name>
    <dbReference type="NCBI Taxonomy" id="947166"/>
    <lineage>
        <taxon>Eukaryota</taxon>
        <taxon>Metazoa</taxon>
        <taxon>Ecdysozoa</taxon>
        <taxon>Tardigrada</taxon>
        <taxon>Eutardigrada</taxon>
        <taxon>Parachela</taxon>
        <taxon>Hypsibioidea</taxon>
        <taxon>Ramazzottiidae</taxon>
        <taxon>Ramazzottius</taxon>
    </lineage>
</organism>
<keyword evidence="2" id="KW-1185">Reference proteome</keyword>
<name>A0A1D1V4V7_RAMVA</name>
<evidence type="ECO:0000313" key="2">
    <source>
        <dbReference type="Proteomes" id="UP000186922"/>
    </source>
</evidence>
<accession>A0A1D1V4V7</accession>
<proteinExistence type="predicted"/>